<feature type="transmembrane region" description="Helical" evidence="5">
    <location>
        <begin position="129"/>
        <end position="149"/>
    </location>
</feature>
<dbReference type="AlphaFoldDB" id="A0A2R6NMB6"/>
<keyword evidence="3 5" id="KW-1133">Transmembrane helix</keyword>
<evidence type="ECO:0000313" key="7">
    <source>
        <dbReference type="Proteomes" id="UP000186601"/>
    </source>
</evidence>
<dbReference type="PANTHER" id="PTHR12570:SF65">
    <property type="entry name" value="MAGNESIUM TRANSPORTER NIPA9-RELATED"/>
    <property type="match status" value="1"/>
</dbReference>
<keyword evidence="2 5" id="KW-0812">Transmembrane</keyword>
<organism evidence="6 7">
    <name type="scientific">Hermanssonia centrifuga</name>
    <dbReference type="NCBI Taxonomy" id="98765"/>
    <lineage>
        <taxon>Eukaryota</taxon>
        <taxon>Fungi</taxon>
        <taxon>Dikarya</taxon>
        <taxon>Basidiomycota</taxon>
        <taxon>Agaricomycotina</taxon>
        <taxon>Agaricomycetes</taxon>
        <taxon>Polyporales</taxon>
        <taxon>Meruliaceae</taxon>
        <taxon>Hermanssonia</taxon>
    </lineage>
</organism>
<feature type="transmembrane region" description="Helical" evidence="5">
    <location>
        <begin position="61"/>
        <end position="78"/>
    </location>
</feature>
<dbReference type="OrthoDB" id="165382at2759"/>
<evidence type="ECO:0000256" key="1">
    <source>
        <dbReference type="ARBA" id="ARBA00004141"/>
    </source>
</evidence>
<gene>
    <name evidence="6" type="ORF">PHLCEN_2v10781</name>
</gene>
<evidence type="ECO:0000256" key="4">
    <source>
        <dbReference type="ARBA" id="ARBA00023136"/>
    </source>
</evidence>
<evidence type="ECO:0000313" key="6">
    <source>
        <dbReference type="EMBL" id="PSR73489.1"/>
    </source>
</evidence>
<dbReference type="Proteomes" id="UP000186601">
    <property type="component" value="Unassembled WGS sequence"/>
</dbReference>
<keyword evidence="7" id="KW-1185">Reference proteome</keyword>
<protein>
    <recommendedName>
        <fullName evidence="8">DUF803-domain-containing protein</fullName>
    </recommendedName>
</protein>
<feature type="transmembrane region" description="Helical" evidence="5">
    <location>
        <begin position="161"/>
        <end position="181"/>
    </location>
</feature>
<feature type="transmembrane region" description="Helical" evidence="5">
    <location>
        <begin position="98"/>
        <end position="117"/>
    </location>
</feature>
<dbReference type="EMBL" id="MLYV02001076">
    <property type="protein sequence ID" value="PSR73489.1"/>
    <property type="molecule type" value="Genomic_DNA"/>
</dbReference>
<dbReference type="GO" id="GO:0016020">
    <property type="term" value="C:membrane"/>
    <property type="evidence" value="ECO:0007669"/>
    <property type="project" value="UniProtKB-SubCell"/>
</dbReference>
<proteinExistence type="predicted"/>
<evidence type="ECO:0000256" key="2">
    <source>
        <dbReference type="ARBA" id="ARBA00022692"/>
    </source>
</evidence>
<evidence type="ECO:0008006" key="8">
    <source>
        <dbReference type="Google" id="ProtNLM"/>
    </source>
</evidence>
<dbReference type="Pfam" id="PF05653">
    <property type="entry name" value="Mg_trans_NIPA"/>
    <property type="match status" value="1"/>
</dbReference>
<name>A0A2R6NMB6_9APHY</name>
<accession>A0A2R6NMB6</accession>
<sequence>MIAIIGAITVVLSANPSDSRLNPDGLILAISQPVFVVYSIVYIVGAIVLSGLSEGSIGTRYVFVDVGLCALFGGFTVLSTKAISTLLTMEWFEIFTEWITYPVILVLLGTGVGQIRYLNRALMRFDSKIVVPTQFITFNLSAIVGSAILYGDFRRATFHQIITFLYGCAATFAGVFIIAWAPGSSEGEEDEIEQSGNDVEIAREGRDENAIPRNLRMDTRRNRAALVIPDGAVHSPGSSPILRTRRSMINMMGLSPAQVSGHFANLMVAAVVNRRS</sequence>
<comment type="subcellular location">
    <subcellularLocation>
        <location evidence="1">Membrane</location>
        <topology evidence="1">Multi-pass membrane protein</topology>
    </subcellularLocation>
</comment>
<dbReference type="GO" id="GO:0015095">
    <property type="term" value="F:magnesium ion transmembrane transporter activity"/>
    <property type="evidence" value="ECO:0007669"/>
    <property type="project" value="InterPro"/>
</dbReference>
<feature type="transmembrane region" description="Helical" evidence="5">
    <location>
        <begin position="26"/>
        <end position="49"/>
    </location>
</feature>
<dbReference type="InterPro" id="IPR008521">
    <property type="entry name" value="Mg_trans_NIPA"/>
</dbReference>
<evidence type="ECO:0000256" key="5">
    <source>
        <dbReference type="SAM" id="Phobius"/>
    </source>
</evidence>
<dbReference type="PANTHER" id="PTHR12570">
    <property type="match status" value="1"/>
</dbReference>
<keyword evidence="4 5" id="KW-0472">Membrane</keyword>
<evidence type="ECO:0000256" key="3">
    <source>
        <dbReference type="ARBA" id="ARBA00022989"/>
    </source>
</evidence>
<comment type="caution">
    <text evidence="6">The sequence shown here is derived from an EMBL/GenBank/DDBJ whole genome shotgun (WGS) entry which is preliminary data.</text>
</comment>
<reference evidence="6 7" key="1">
    <citation type="submission" date="2018-02" db="EMBL/GenBank/DDBJ databases">
        <title>Genome sequence of the basidiomycete white-rot fungus Phlebia centrifuga.</title>
        <authorList>
            <person name="Granchi Z."/>
            <person name="Peng M."/>
            <person name="de Vries R.P."/>
            <person name="Hilden K."/>
            <person name="Makela M.R."/>
            <person name="Grigoriev I."/>
            <person name="Riley R."/>
        </authorList>
    </citation>
    <scope>NUCLEOTIDE SEQUENCE [LARGE SCALE GENOMIC DNA]</scope>
    <source>
        <strain evidence="6 7">FBCC195</strain>
    </source>
</reference>